<keyword evidence="5 7" id="KW-0408">Iron</keyword>
<evidence type="ECO:0000256" key="4">
    <source>
        <dbReference type="ARBA" id="ARBA00023002"/>
    </source>
</evidence>
<protein>
    <recommendedName>
        <fullName evidence="12">Cytochrome P450</fullName>
    </recommendedName>
</protein>
<sequence length="748" mass="83432">MRSSSILALCAALAPLAGSLAPPPRRAGLRPARGAGGAPPPHLRPARRRCGPLGRAGRTRLSVLGTDEEALKEAKADKYKQALMEEWSSAWEEEGEKEGFDWEMEKLRRKLEDVPEMYGGPKFWRRFIEVEPESVYAAYAESSYPGSKPGFQDSFRILFNNLLQFILGNDSEDGAEVASWDWQGALERAGPKTFFGSVAAGDLQTLVGGPLFLLLTKYHRELGPVFKLAFGPRSFIVVADPSIARYLLRDGSQNFDKGILAEILAPILGNGLIPADPDVWKARRRVISPAFHKQWLRSTLALFDDCTEDLLVDLRKRARSVDPTAPLPETVDAWKAWKYEDDAPARKAGAVDMEERFCSAALDIIGRAVFDYDFESASSESPLVRAVYRCLVEAEHRTTAFIPYWLIPGAQLLPSQQEFNNDLDLLNTKLEELVTKAFDDIASMGDEVYREAGQEVTDEDEVKHTSLLRFLVTVRGEEASATQLRDDLMTMLVAGHETTAALLTWTLYELFHPSGRSKHHLQRAREEADAVFAKRAAENRTGSVYEDVLDVPFIRLCLAEGLRLYPQPPLLIRRALDSDELPRPFPDSPKVTPARGSDIFMSTWSLHKDPKLWDDPESFDPSRWERKKEPGPDAPAGWRGFDPAKIPSQALYPTEQSADYAYLPFGAGNRRCVGDQFAILEATVMLTSIIHELDFEFALKNPESIQPKTGLGGLPVADVGMRTGATIHTEHGLWMRVFERSPSSSKES</sequence>
<evidence type="ECO:0000256" key="8">
    <source>
        <dbReference type="SAM" id="MobiDB-lite"/>
    </source>
</evidence>
<accession>A0A8J2S6U2</accession>
<comment type="caution">
    <text evidence="10">The sequence shown here is derived from an EMBL/GenBank/DDBJ whole genome shotgun (WGS) entry which is preliminary data.</text>
</comment>
<reference evidence="10" key="1">
    <citation type="submission" date="2021-11" db="EMBL/GenBank/DDBJ databases">
        <authorList>
            <consortium name="Genoscope - CEA"/>
            <person name="William W."/>
        </authorList>
    </citation>
    <scope>NUCLEOTIDE SEQUENCE</scope>
</reference>
<dbReference type="InterPro" id="IPR001128">
    <property type="entry name" value="Cyt_P450"/>
</dbReference>
<dbReference type="PRINTS" id="PR00463">
    <property type="entry name" value="EP450I"/>
</dbReference>
<dbReference type="InterPro" id="IPR050196">
    <property type="entry name" value="Cytochrome_P450_Monoox"/>
</dbReference>
<evidence type="ECO:0000256" key="3">
    <source>
        <dbReference type="ARBA" id="ARBA00022723"/>
    </source>
</evidence>
<dbReference type="InterPro" id="IPR017972">
    <property type="entry name" value="Cyt_P450_CS"/>
</dbReference>
<dbReference type="InterPro" id="IPR036396">
    <property type="entry name" value="Cyt_P450_sf"/>
</dbReference>
<dbReference type="GO" id="GO:0004497">
    <property type="term" value="F:monooxygenase activity"/>
    <property type="evidence" value="ECO:0007669"/>
    <property type="project" value="UniProtKB-KW"/>
</dbReference>
<feature type="signal peptide" evidence="9">
    <location>
        <begin position="1"/>
        <end position="19"/>
    </location>
</feature>
<dbReference type="SUPFAM" id="SSF48264">
    <property type="entry name" value="Cytochrome P450"/>
    <property type="match status" value="1"/>
</dbReference>
<dbReference type="OrthoDB" id="2843at2759"/>
<evidence type="ECO:0000256" key="9">
    <source>
        <dbReference type="SAM" id="SignalP"/>
    </source>
</evidence>
<feature type="region of interest" description="Disordered" evidence="8">
    <location>
        <begin position="20"/>
        <end position="54"/>
    </location>
</feature>
<dbReference type="PANTHER" id="PTHR24291:SF50">
    <property type="entry name" value="BIFUNCTIONAL ALBAFLAVENONE MONOOXYGENASE_TERPENE SYNTHASE"/>
    <property type="match status" value="1"/>
</dbReference>
<keyword evidence="3 7" id="KW-0479">Metal-binding</keyword>
<dbReference type="PANTHER" id="PTHR24291">
    <property type="entry name" value="CYTOCHROME P450 FAMILY 4"/>
    <property type="match status" value="1"/>
</dbReference>
<dbReference type="Gene3D" id="1.10.630.10">
    <property type="entry name" value="Cytochrome P450"/>
    <property type="match status" value="1"/>
</dbReference>
<gene>
    <name evidence="10" type="ORF">PECAL_1P05590</name>
</gene>
<evidence type="ECO:0000256" key="1">
    <source>
        <dbReference type="ARBA" id="ARBA00010617"/>
    </source>
</evidence>
<dbReference type="Proteomes" id="UP000789595">
    <property type="component" value="Unassembled WGS sequence"/>
</dbReference>
<dbReference type="EMBL" id="CAKKNE010000001">
    <property type="protein sequence ID" value="CAH0364206.1"/>
    <property type="molecule type" value="Genomic_DNA"/>
</dbReference>
<feature type="binding site" description="axial binding residue" evidence="7">
    <location>
        <position position="672"/>
    </location>
    <ligand>
        <name>heme</name>
        <dbReference type="ChEBI" id="CHEBI:30413"/>
    </ligand>
    <ligandPart>
        <name>Fe</name>
        <dbReference type="ChEBI" id="CHEBI:18248"/>
    </ligandPart>
</feature>
<evidence type="ECO:0008006" key="12">
    <source>
        <dbReference type="Google" id="ProtNLM"/>
    </source>
</evidence>
<keyword evidence="9" id="KW-0732">Signal</keyword>
<dbReference type="GO" id="GO:0005506">
    <property type="term" value="F:iron ion binding"/>
    <property type="evidence" value="ECO:0007669"/>
    <property type="project" value="InterPro"/>
</dbReference>
<dbReference type="Pfam" id="PF00067">
    <property type="entry name" value="p450"/>
    <property type="match status" value="1"/>
</dbReference>
<dbReference type="AlphaFoldDB" id="A0A8J2S6U2"/>
<evidence type="ECO:0000256" key="7">
    <source>
        <dbReference type="PIRSR" id="PIRSR602401-1"/>
    </source>
</evidence>
<evidence type="ECO:0000256" key="2">
    <source>
        <dbReference type="ARBA" id="ARBA00022617"/>
    </source>
</evidence>
<dbReference type="PRINTS" id="PR00385">
    <property type="entry name" value="P450"/>
</dbReference>
<dbReference type="GO" id="GO:0016705">
    <property type="term" value="F:oxidoreductase activity, acting on paired donors, with incorporation or reduction of molecular oxygen"/>
    <property type="evidence" value="ECO:0007669"/>
    <property type="project" value="InterPro"/>
</dbReference>
<feature type="chain" id="PRO_5035167900" description="Cytochrome P450" evidence="9">
    <location>
        <begin position="20"/>
        <end position="748"/>
    </location>
</feature>
<evidence type="ECO:0000313" key="10">
    <source>
        <dbReference type="EMBL" id="CAH0364206.1"/>
    </source>
</evidence>
<evidence type="ECO:0000256" key="5">
    <source>
        <dbReference type="ARBA" id="ARBA00023004"/>
    </source>
</evidence>
<organism evidence="10 11">
    <name type="scientific">Pelagomonas calceolata</name>
    <dbReference type="NCBI Taxonomy" id="35677"/>
    <lineage>
        <taxon>Eukaryota</taxon>
        <taxon>Sar</taxon>
        <taxon>Stramenopiles</taxon>
        <taxon>Ochrophyta</taxon>
        <taxon>Pelagophyceae</taxon>
        <taxon>Pelagomonadales</taxon>
        <taxon>Pelagomonadaceae</taxon>
        <taxon>Pelagomonas</taxon>
    </lineage>
</organism>
<keyword evidence="6" id="KW-0503">Monooxygenase</keyword>
<dbReference type="GO" id="GO:0020037">
    <property type="term" value="F:heme binding"/>
    <property type="evidence" value="ECO:0007669"/>
    <property type="project" value="InterPro"/>
</dbReference>
<dbReference type="PROSITE" id="PS00086">
    <property type="entry name" value="CYTOCHROME_P450"/>
    <property type="match status" value="1"/>
</dbReference>
<feature type="compositionally biased region" description="Basic and acidic residues" evidence="8">
    <location>
        <begin position="617"/>
        <end position="631"/>
    </location>
</feature>
<comment type="cofactor">
    <cofactor evidence="7">
        <name>heme</name>
        <dbReference type="ChEBI" id="CHEBI:30413"/>
    </cofactor>
</comment>
<evidence type="ECO:0000256" key="6">
    <source>
        <dbReference type="ARBA" id="ARBA00023033"/>
    </source>
</evidence>
<name>A0A8J2S6U2_9STRA</name>
<dbReference type="InterPro" id="IPR002401">
    <property type="entry name" value="Cyt_P450_E_grp-I"/>
</dbReference>
<evidence type="ECO:0000313" key="11">
    <source>
        <dbReference type="Proteomes" id="UP000789595"/>
    </source>
</evidence>
<comment type="similarity">
    <text evidence="1">Belongs to the cytochrome P450 family.</text>
</comment>
<proteinExistence type="inferred from homology"/>
<keyword evidence="4" id="KW-0560">Oxidoreductase</keyword>
<feature type="region of interest" description="Disordered" evidence="8">
    <location>
        <begin position="617"/>
        <end position="641"/>
    </location>
</feature>
<keyword evidence="11" id="KW-1185">Reference proteome</keyword>
<keyword evidence="2 7" id="KW-0349">Heme</keyword>